<dbReference type="VEuPathDB" id="FungiDB:BO71DRAFT_435185"/>
<gene>
    <name evidence="1" type="ORF">BO71DRAFT_435185</name>
</gene>
<accession>A0A319CW13</accession>
<sequence length="179" mass="20041">MVLFIEQTCQVANDIAVKADALFHAKIVIGDTDPSSTEDDAVFQWWLLDEDQLSSSQIDCGLGLKAIANQYLKMNIQGRPGKSCPEDTFACREVLLWCMRNQSVRSILTDSRMKHDCLFSEIDCGLGLKAIAKHHLGMKIQGHHGHSCPEDTFACREVLVWCLRNQSMQGILKDYEAPA</sequence>
<dbReference type="Proteomes" id="UP000247810">
    <property type="component" value="Unassembled WGS sequence"/>
</dbReference>
<dbReference type="AlphaFoldDB" id="A0A319CW13"/>
<keyword evidence="2" id="KW-1185">Reference proteome</keyword>
<evidence type="ECO:0000313" key="2">
    <source>
        <dbReference type="Proteomes" id="UP000247810"/>
    </source>
</evidence>
<proteinExistence type="predicted"/>
<dbReference type="EMBL" id="KZ826052">
    <property type="protein sequence ID" value="PYH89030.1"/>
    <property type="molecule type" value="Genomic_DNA"/>
</dbReference>
<dbReference type="InterPro" id="IPR036397">
    <property type="entry name" value="RNaseH_sf"/>
</dbReference>
<evidence type="ECO:0000313" key="1">
    <source>
        <dbReference type="EMBL" id="PYH89030.1"/>
    </source>
</evidence>
<name>A0A319CW13_9EURO</name>
<dbReference type="Gene3D" id="3.30.420.10">
    <property type="entry name" value="Ribonuclease H-like superfamily/Ribonuclease H"/>
    <property type="match status" value="1"/>
</dbReference>
<reference evidence="1 2" key="1">
    <citation type="submission" date="2018-02" db="EMBL/GenBank/DDBJ databases">
        <title>The genomes of Aspergillus section Nigri reveals drivers in fungal speciation.</title>
        <authorList>
            <consortium name="DOE Joint Genome Institute"/>
            <person name="Vesth T.C."/>
            <person name="Nybo J."/>
            <person name="Theobald S."/>
            <person name="Brandl J."/>
            <person name="Frisvad J.C."/>
            <person name="Nielsen K.F."/>
            <person name="Lyhne E.K."/>
            <person name="Kogle M.E."/>
            <person name="Kuo A."/>
            <person name="Riley R."/>
            <person name="Clum A."/>
            <person name="Nolan M."/>
            <person name="Lipzen A."/>
            <person name="Salamov A."/>
            <person name="Henrissat B."/>
            <person name="Wiebenga A."/>
            <person name="De vries R.P."/>
            <person name="Grigoriev I.V."/>
            <person name="Mortensen U.H."/>
            <person name="Andersen M.R."/>
            <person name="Baker S.E."/>
        </authorList>
    </citation>
    <scope>NUCLEOTIDE SEQUENCE [LARGE SCALE GENOMIC DNA]</scope>
    <source>
        <strain evidence="1 2">CBS 707.79</strain>
    </source>
</reference>
<organism evidence="1 2">
    <name type="scientific">Aspergillus ellipticus CBS 707.79</name>
    <dbReference type="NCBI Taxonomy" id="1448320"/>
    <lineage>
        <taxon>Eukaryota</taxon>
        <taxon>Fungi</taxon>
        <taxon>Dikarya</taxon>
        <taxon>Ascomycota</taxon>
        <taxon>Pezizomycotina</taxon>
        <taxon>Eurotiomycetes</taxon>
        <taxon>Eurotiomycetidae</taxon>
        <taxon>Eurotiales</taxon>
        <taxon>Aspergillaceae</taxon>
        <taxon>Aspergillus</taxon>
        <taxon>Aspergillus subgen. Circumdati</taxon>
    </lineage>
</organism>
<dbReference type="GO" id="GO:0003676">
    <property type="term" value="F:nucleic acid binding"/>
    <property type="evidence" value="ECO:0007669"/>
    <property type="project" value="InterPro"/>
</dbReference>
<protein>
    <submittedName>
        <fullName evidence="1">Uncharacterized protein</fullName>
    </submittedName>
</protein>